<evidence type="ECO:0000313" key="4">
    <source>
        <dbReference type="Proteomes" id="UP001050975"/>
    </source>
</evidence>
<gene>
    <name evidence="3" type="ORF">MiSe_56280</name>
</gene>
<organism evidence="3 4">
    <name type="scientific">Microseira wollei NIES-4236</name>
    <dbReference type="NCBI Taxonomy" id="2530354"/>
    <lineage>
        <taxon>Bacteria</taxon>
        <taxon>Bacillati</taxon>
        <taxon>Cyanobacteriota</taxon>
        <taxon>Cyanophyceae</taxon>
        <taxon>Oscillatoriophycideae</taxon>
        <taxon>Aerosakkonematales</taxon>
        <taxon>Aerosakkonemataceae</taxon>
        <taxon>Microseira</taxon>
    </lineage>
</organism>
<dbReference type="Proteomes" id="UP001050975">
    <property type="component" value="Unassembled WGS sequence"/>
</dbReference>
<dbReference type="InterPro" id="IPR000668">
    <property type="entry name" value="Peptidase_C1A_C"/>
</dbReference>
<dbReference type="EMBL" id="BLAY01000100">
    <property type="protein sequence ID" value="GET40816.1"/>
    <property type="molecule type" value="Genomic_DNA"/>
</dbReference>
<dbReference type="SMART" id="SM00645">
    <property type="entry name" value="Pept_C1"/>
    <property type="match status" value="1"/>
</dbReference>
<dbReference type="AlphaFoldDB" id="A0AAV3XH92"/>
<dbReference type="InterPro" id="IPR025660">
    <property type="entry name" value="Pept_his_AS"/>
</dbReference>
<dbReference type="PANTHER" id="PTHR12411">
    <property type="entry name" value="CYSTEINE PROTEASE FAMILY C1-RELATED"/>
    <property type="match status" value="1"/>
</dbReference>
<accession>A0AAV3XH92</accession>
<feature type="domain" description="Peptidase C1A papain C-terminal" evidence="2">
    <location>
        <begin position="37"/>
        <end position="263"/>
    </location>
</feature>
<dbReference type="Gene3D" id="3.90.70.10">
    <property type="entry name" value="Cysteine proteinases"/>
    <property type="match status" value="1"/>
</dbReference>
<evidence type="ECO:0000256" key="1">
    <source>
        <dbReference type="ARBA" id="ARBA00008455"/>
    </source>
</evidence>
<dbReference type="InterPro" id="IPR013128">
    <property type="entry name" value="Peptidase_C1A"/>
</dbReference>
<dbReference type="RefSeq" id="WP_226586942.1">
    <property type="nucleotide sequence ID" value="NZ_BLAY01000100.1"/>
</dbReference>
<comment type="similarity">
    <text evidence="1">Belongs to the peptidase C1 family.</text>
</comment>
<name>A0AAV3XH92_9CYAN</name>
<dbReference type="GO" id="GO:0008234">
    <property type="term" value="F:cysteine-type peptidase activity"/>
    <property type="evidence" value="ECO:0007669"/>
    <property type="project" value="InterPro"/>
</dbReference>
<evidence type="ECO:0000259" key="2">
    <source>
        <dbReference type="SMART" id="SM00645"/>
    </source>
</evidence>
<keyword evidence="4" id="KW-1185">Reference proteome</keyword>
<dbReference type="GO" id="GO:0006508">
    <property type="term" value="P:proteolysis"/>
    <property type="evidence" value="ECO:0007669"/>
    <property type="project" value="InterPro"/>
</dbReference>
<dbReference type="Pfam" id="PF00112">
    <property type="entry name" value="Peptidase_C1"/>
    <property type="match status" value="1"/>
</dbReference>
<protein>
    <recommendedName>
        <fullName evidence="2">Peptidase C1A papain C-terminal domain-containing protein</fullName>
    </recommendedName>
</protein>
<comment type="caution">
    <text evidence="3">The sequence shown here is derived from an EMBL/GenBank/DDBJ whole genome shotgun (WGS) entry which is preliminary data.</text>
</comment>
<dbReference type="InterPro" id="IPR038765">
    <property type="entry name" value="Papain-like_cys_pep_sf"/>
</dbReference>
<evidence type="ECO:0000313" key="3">
    <source>
        <dbReference type="EMBL" id="GET40816.1"/>
    </source>
</evidence>
<proteinExistence type="inferred from homology"/>
<reference evidence="3" key="1">
    <citation type="submission" date="2019-10" db="EMBL/GenBank/DDBJ databases">
        <title>Draft genome sequece of Microseira wollei NIES-4236.</title>
        <authorList>
            <person name="Yamaguchi H."/>
            <person name="Suzuki S."/>
            <person name="Kawachi M."/>
        </authorList>
    </citation>
    <scope>NUCLEOTIDE SEQUENCE</scope>
    <source>
        <strain evidence="3">NIES-4236</strain>
    </source>
</reference>
<sequence>MGWLPDYPDLRDYTPEHANIQPLLALANAAEPEKATLPTSVDLRAWFSPIEDQGSLGSCTANAGVALVEYFQRRAFGKHIDASRLFLYKTTRNLLKWTGDTGAFLRTTMCALAMFGVPPEEYWPYKIADFEKEPPAFCYAFGQSYQAIKYYRLDPPGTLKDELLNRIKTNLAAGLPSMFGFTVYSSLSQAGTTGKIPYPTMGEKITGGHAVVAVGYDDNMKIKNSNLGGKETTGAFIIRNSWGTAWGDQGYGYLPYDYVLNGLAEDWWSLIESEWINTGMFGL</sequence>
<dbReference type="PROSITE" id="PS00639">
    <property type="entry name" value="THIOL_PROTEASE_HIS"/>
    <property type="match status" value="1"/>
</dbReference>
<dbReference type="SUPFAM" id="SSF54001">
    <property type="entry name" value="Cysteine proteinases"/>
    <property type="match status" value="1"/>
</dbReference>
<dbReference type="CDD" id="cd02619">
    <property type="entry name" value="Peptidase_C1"/>
    <property type="match status" value="1"/>
</dbReference>